<protein>
    <recommendedName>
        <fullName evidence="1">Small ribosomal subunit protein mS35 mitochondrial conserved domain-containing protein</fullName>
    </recommendedName>
</protein>
<dbReference type="EMBL" id="JAQMWT010000361">
    <property type="protein sequence ID" value="KAJ8603070.1"/>
    <property type="molecule type" value="Genomic_DNA"/>
</dbReference>
<dbReference type="Proteomes" id="UP001230188">
    <property type="component" value="Unassembled WGS sequence"/>
</dbReference>
<evidence type="ECO:0000259" key="1">
    <source>
        <dbReference type="Pfam" id="PF10213"/>
    </source>
</evidence>
<dbReference type="InterPro" id="IPR039848">
    <property type="entry name" value="Ribosomal_mS35_mt"/>
</dbReference>
<dbReference type="InterPro" id="IPR019349">
    <property type="entry name" value="Ribosomal_mS35_mit"/>
</dbReference>
<dbReference type="Pfam" id="PF10213">
    <property type="entry name" value="MRP-S28"/>
    <property type="match status" value="1"/>
</dbReference>
<dbReference type="PANTHER" id="PTHR13490">
    <property type="entry name" value="MITOCHONDRIAL 28S RIBOSOMAL PROTEIN S28"/>
    <property type="match status" value="1"/>
</dbReference>
<dbReference type="GO" id="GO:0005763">
    <property type="term" value="C:mitochondrial small ribosomal subunit"/>
    <property type="evidence" value="ECO:0007669"/>
    <property type="project" value="TreeGrafter"/>
</dbReference>
<dbReference type="GO" id="GO:0032543">
    <property type="term" value="P:mitochondrial translation"/>
    <property type="evidence" value="ECO:0007669"/>
    <property type="project" value="InterPro"/>
</dbReference>
<dbReference type="PANTHER" id="PTHR13490:SF0">
    <property type="entry name" value="SMALL RIBOSOMAL SUBUNIT PROTEIN MS35"/>
    <property type="match status" value="1"/>
</dbReference>
<accession>A0AAD7UEW3</accession>
<gene>
    <name evidence="2" type="ORF">CTAYLR_006666</name>
</gene>
<organism evidence="2 3">
    <name type="scientific">Chrysophaeum taylorii</name>
    <dbReference type="NCBI Taxonomy" id="2483200"/>
    <lineage>
        <taxon>Eukaryota</taxon>
        <taxon>Sar</taxon>
        <taxon>Stramenopiles</taxon>
        <taxon>Ochrophyta</taxon>
        <taxon>Pelagophyceae</taxon>
        <taxon>Pelagomonadales</taxon>
        <taxon>Pelagomonadaceae</taxon>
        <taxon>Chrysophaeum</taxon>
    </lineage>
</organism>
<feature type="domain" description="Small ribosomal subunit protein mS35 mitochondrial conserved" evidence="1">
    <location>
        <begin position="4"/>
        <end position="74"/>
    </location>
</feature>
<comment type="caution">
    <text evidence="2">The sequence shown here is derived from an EMBL/GenBank/DDBJ whole genome shotgun (WGS) entry which is preliminary data.</text>
</comment>
<evidence type="ECO:0000313" key="3">
    <source>
        <dbReference type="Proteomes" id="UP001230188"/>
    </source>
</evidence>
<dbReference type="GO" id="GO:0003735">
    <property type="term" value="F:structural constituent of ribosome"/>
    <property type="evidence" value="ECO:0007669"/>
    <property type="project" value="InterPro"/>
</dbReference>
<dbReference type="AlphaFoldDB" id="A0AAD7UEW3"/>
<proteinExistence type="predicted"/>
<name>A0AAD7UEW3_9STRA</name>
<keyword evidence="3" id="KW-1185">Reference proteome</keyword>
<sequence>MPDVKLRVKLADLGLDPLAQQRLIYMTGCRYKPNKKELVLTCEKFPSRIENKTYVTHQLEQLMQVASQPDPEFDESYARDQADRAARKLLRYRH</sequence>
<evidence type="ECO:0000313" key="2">
    <source>
        <dbReference type="EMBL" id="KAJ8603070.1"/>
    </source>
</evidence>
<reference evidence="2" key="1">
    <citation type="submission" date="2023-01" db="EMBL/GenBank/DDBJ databases">
        <title>Metagenome sequencing of chrysophaentin producing Chrysophaeum taylorii.</title>
        <authorList>
            <person name="Davison J."/>
            <person name="Bewley C."/>
        </authorList>
    </citation>
    <scope>NUCLEOTIDE SEQUENCE</scope>
    <source>
        <strain evidence="2">NIES-1699</strain>
    </source>
</reference>